<sequence>MLGEQLTLADQKRFYDETLKQNQCFCTFGQTFLGEFKNCLQIHWHTVTAG</sequence>
<dbReference type="Proteomes" id="UP001295444">
    <property type="component" value="Chromosome 04"/>
</dbReference>
<proteinExistence type="predicted"/>
<reference evidence="1" key="1">
    <citation type="submission" date="2022-03" db="EMBL/GenBank/DDBJ databases">
        <authorList>
            <person name="Alioto T."/>
            <person name="Alioto T."/>
            <person name="Gomez Garrido J."/>
        </authorList>
    </citation>
    <scope>NUCLEOTIDE SEQUENCE</scope>
</reference>
<evidence type="ECO:0000313" key="2">
    <source>
        <dbReference type="Proteomes" id="UP001295444"/>
    </source>
</evidence>
<keyword evidence="2" id="KW-1185">Reference proteome</keyword>
<name>A0AAD1RUL2_PELCU</name>
<accession>A0AAD1RUL2</accession>
<evidence type="ECO:0000313" key="1">
    <source>
        <dbReference type="EMBL" id="CAH2281905.1"/>
    </source>
</evidence>
<dbReference type="EMBL" id="OW240915">
    <property type="protein sequence ID" value="CAH2281905.1"/>
    <property type="molecule type" value="Genomic_DNA"/>
</dbReference>
<gene>
    <name evidence="1" type="ORF">PECUL_23A009372</name>
</gene>
<organism evidence="1 2">
    <name type="scientific">Pelobates cultripes</name>
    <name type="common">Western spadefoot toad</name>
    <dbReference type="NCBI Taxonomy" id="61616"/>
    <lineage>
        <taxon>Eukaryota</taxon>
        <taxon>Metazoa</taxon>
        <taxon>Chordata</taxon>
        <taxon>Craniata</taxon>
        <taxon>Vertebrata</taxon>
        <taxon>Euteleostomi</taxon>
        <taxon>Amphibia</taxon>
        <taxon>Batrachia</taxon>
        <taxon>Anura</taxon>
        <taxon>Pelobatoidea</taxon>
        <taxon>Pelobatidae</taxon>
        <taxon>Pelobates</taxon>
    </lineage>
</organism>
<dbReference type="AlphaFoldDB" id="A0AAD1RUL2"/>
<protein>
    <submittedName>
        <fullName evidence="1">Uncharacterized protein</fullName>
    </submittedName>
</protein>